<name>A0A4Q9HTJ7_STRKA</name>
<evidence type="ECO:0000313" key="3">
    <source>
        <dbReference type="Proteomes" id="UP000292452"/>
    </source>
</evidence>
<evidence type="ECO:0000256" key="1">
    <source>
        <dbReference type="SAM" id="MobiDB-lite"/>
    </source>
</evidence>
<evidence type="ECO:0000313" key="2">
    <source>
        <dbReference type="EMBL" id="TBO57799.1"/>
    </source>
</evidence>
<reference evidence="2 3" key="1">
    <citation type="submission" date="2019-02" db="EMBL/GenBank/DDBJ databases">
        <title>Draft Genome Sequence of Streptomyces sp. AM-2504, identified by 16S rRNA comparative analysis as a Streptomyces Kasugaensis strain.</title>
        <authorList>
            <person name="Napolioni V."/>
            <person name="Giuliodori A.M."/>
            <person name="Spurio R."/>
            <person name="Fabbretti A."/>
        </authorList>
    </citation>
    <scope>NUCLEOTIDE SEQUENCE [LARGE SCALE GENOMIC DNA]</scope>
    <source>
        <strain evidence="2 3">AM-2504</strain>
    </source>
</reference>
<dbReference type="RefSeq" id="WP_131124366.1">
    <property type="nucleotide sequence ID" value="NZ_SIXH01000192.1"/>
</dbReference>
<sequence>MTHRFSLVLNREVTEQEIAALKAASCADISFAADTLPTDAEIPVSRLEFEDAVTPTLAEAIEAGFETVKVIPELSIPGLSVPAQPAAAEDGTADREATKETAEATS</sequence>
<keyword evidence="3" id="KW-1185">Reference proteome</keyword>
<feature type="region of interest" description="Disordered" evidence="1">
    <location>
        <begin position="81"/>
        <end position="106"/>
    </location>
</feature>
<proteinExistence type="predicted"/>
<feature type="compositionally biased region" description="Basic and acidic residues" evidence="1">
    <location>
        <begin position="92"/>
        <end position="106"/>
    </location>
</feature>
<dbReference type="AlphaFoldDB" id="A0A4Q9HTJ7"/>
<comment type="caution">
    <text evidence="2">The sequence shown here is derived from an EMBL/GenBank/DDBJ whole genome shotgun (WGS) entry which is preliminary data.</text>
</comment>
<dbReference type="EMBL" id="SIXH01000192">
    <property type="protein sequence ID" value="TBO57799.1"/>
    <property type="molecule type" value="Genomic_DNA"/>
</dbReference>
<organism evidence="2 3">
    <name type="scientific">Streptomyces kasugaensis</name>
    <dbReference type="NCBI Taxonomy" id="1946"/>
    <lineage>
        <taxon>Bacteria</taxon>
        <taxon>Bacillati</taxon>
        <taxon>Actinomycetota</taxon>
        <taxon>Actinomycetes</taxon>
        <taxon>Kitasatosporales</taxon>
        <taxon>Streptomycetaceae</taxon>
        <taxon>Streptomyces</taxon>
    </lineage>
</organism>
<gene>
    <name evidence="2" type="ORF">EYS09_20820</name>
</gene>
<protein>
    <submittedName>
        <fullName evidence="2">Uncharacterized protein</fullName>
    </submittedName>
</protein>
<accession>A0A4Q9HTJ7</accession>
<dbReference type="Proteomes" id="UP000292452">
    <property type="component" value="Unassembled WGS sequence"/>
</dbReference>